<dbReference type="AlphaFoldDB" id="A0A3S0PA41"/>
<dbReference type="Proteomes" id="UP000287910">
    <property type="component" value="Unassembled WGS sequence"/>
</dbReference>
<reference evidence="1 2" key="1">
    <citation type="submission" date="2018-12" db="EMBL/GenBank/DDBJ databases">
        <title>Lysinibacillus antri sp. nov., isolated from a cave soil.</title>
        <authorList>
            <person name="Narsing Rao M.P."/>
            <person name="Zhang H."/>
            <person name="Dong Z.-Y."/>
            <person name="Niu X.-K."/>
            <person name="Zhang K."/>
            <person name="Fang B.-Z."/>
            <person name="Kang Y.-Q."/>
            <person name="Xiao M."/>
            <person name="Li W.-J."/>
        </authorList>
    </citation>
    <scope>NUCLEOTIDE SEQUENCE [LARGE SCALE GENOMIC DNA]</scope>
    <source>
        <strain evidence="1 2">SYSU K30002</strain>
    </source>
</reference>
<name>A0A3S0PA41_9BACI</name>
<keyword evidence="2" id="KW-1185">Reference proteome</keyword>
<evidence type="ECO:0000313" key="1">
    <source>
        <dbReference type="EMBL" id="RUL56464.1"/>
    </source>
</evidence>
<proteinExistence type="predicted"/>
<dbReference type="Pfam" id="PF11863">
    <property type="entry name" value="DUF3383"/>
    <property type="match status" value="1"/>
</dbReference>
<organism evidence="1 2">
    <name type="scientific">Lysinibacillus antri</name>
    <dbReference type="NCBI Taxonomy" id="2498145"/>
    <lineage>
        <taxon>Bacteria</taxon>
        <taxon>Bacillati</taxon>
        <taxon>Bacillota</taxon>
        <taxon>Bacilli</taxon>
        <taxon>Bacillales</taxon>
        <taxon>Bacillaceae</taxon>
        <taxon>Lysinibacillus</taxon>
    </lineage>
</organism>
<protein>
    <submittedName>
        <fullName evidence="1">DUF3383 family protein</fullName>
    </submittedName>
</protein>
<gene>
    <name evidence="1" type="ORF">EK386_02190</name>
</gene>
<dbReference type="InterPro" id="IPR021808">
    <property type="entry name" value="DUF3383"/>
</dbReference>
<dbReference type="RefSeq" id="WP_126657381.1">
    <property type="nucleotide sequence ID" value="NZ_RYYR01000002.1"/>
</dbReference>
<evidence type="ECO:0000313" key="2">
    <source>
        <dbReference type="Proteomes" id="UP000287910"/>
    </source>
</evidence>
<dbReference type="EMBL" id="RYYR01000002">
    <property type="protein sequence ID" value="RUL56464.1"/>
    <property type="molecule type" value="Genomic_DNA"/>
</dbReference>
<sequence>MPLKDVKVTIDIKKPSALTGLGTPLILADKAGPQSFKIYGDIEGVEVDFPQTTDAYKAAKVAFKQGDTSTGKVAIATYNLSAATPITAAETLEKYYDEDWYFVSLATGAVSDYIAISDVVEGEGVKIAGHTVDSIEDLTTISAKKYDRTFVMMHDKLEQYPHLALIGGHGSKLVGSITYKFKKLIGVDPAPYDATTLLAIHDLNGFAYVSKGGQYQTSEGTLLSGEYIDVIHGKDWVKVNMEQAISTLFVNNDKISYDDVGIPQIESEARTILEIAGQQGIIAKNEAEQPFYTLTALRRTQTNAADRVERNYKGLSFSLELAGAIHSAEVKGEMVY</sequence>
<comment type="caution">
    <text evidence="1">The sequence shown here is derived from an EMBL/GenBank/DDBJ whole genome shotgun (WGS) entry which is preliminary data.</text>
</comment>
<accession>A0A3S0PA41</accession>